<dbReference type="InterPro" id="IPR036259">
    <property type="entry name" value="MFS_trans_sf"/>
</dbReference>
<dbReference type="GO" id="GO:0022857">
    <property type="term" value="F:transmembrane transporter activity"/>
    <property type="evidence" value="ECO:0007669"/>
    <property type="project" value="InterPro"/>
</dbReference>
<feature type="transmembrane region" description="Helical" evidence="6">
    <location>
        <begin position="298"/>
        <end position="321"/>
    </location>
</feature>
<evidence type="ECO:0000256" key="2">
    <source>
        <dbReference type="ARBA" id="ARBA00022448"/>
    </source>
</evidence>
<feature type="domain" description="Major facilitator superfamily (MFS) profile" evidence="7">
    <location>
        <begin position="72"/>
        <end position="483"/>
    </location>
</feature>
<feature type="transmembrane region" description="Helical" evidence="6">
    <location>
        <begin position="162"/>
        <end position="184"/>
    </location>
</feature>
<evidence type="ECO:0000256" key="1">
    <source>
        <dbReference type="ARBA" id="ARBA00004141"/>
    </source>
</evidence>
<proteinExistence type="predicted"/>
<keyword evidence="4 6" id="KW-1133">Transmembrane helix</keyword>
<feature type="transmembrane region" description="Helical" evidence="6">
    <location>
        <begin position="106"/>
        <end position="126"/>
    </location>
</feature>
<feature type="transmembrane region" description="Helical" evidence="6">
    <location>
        <begin position="68"/>
        <end position="86"/>
    </location>
</feature>
<dbReference type="EMBL" id="CP002878">
    <property type="protein sequence ID" value="AEI79921.1"/>
    <property type="molecule type" value="Genomic_DNA"/>
</dbReference>
<keyword evidence="2" id="KW-0813">Transport</keyword>
<dbReference type="KEGG" id="cnc:CNE_2c09500"/>
<dbReference type="Gene3D" id="1.20.1250.20">
    <property type="entry name" value="MFS general substrate transporter like domains"/>
    <property type="match status" value="2"/>
</dbReference>
<feature type="transmembrane region" description="Helical" evidence="6">
    <location>
        <begin position="333"/>
        <end position="354"/>
    </location>
</feature>
<dbReference type="GO" id="GO:0016020">
    <property type="term" value="C:membrane"/>
    <property type="evidence" value="ECO:0007669"/>
    <property type="project" value="UniProtKB-SubCell"/>
</dbReference>
<dbReference type="AlphaFoldDB" id="F8GT83"/>
<feature type="transmembrane region" description="Helical" evidence="6">
    <location>
        <begin position="138"/>
        <end position="156"/>
    </location>
</feature>
<evidence type="ECO:0000313" key="9">
    <source>
        <dbReference type="Proteomes" id="UP000006798"/>
    </source>
</evidence>
<evidence type="ECO:0000256" key="5">
    <source>
        <dbReference type="ARBA" id="ARBA00023136"/>
    </source>
</evidence>
<sequence>MGSIPAPSFRIGGPFIYLLPTRRTACTAAKQDLAEHDKTGDIMSITKQGIPVFAGTADDAEDSVYRKVTWRLLPFLGVLWVLAWLDRVNIGFAKLQMLDALHFSEAVYGLGAGIFFLGYFFFEVPSNMLLQKIGAKKTIMRITICWGVICMLQTFVTTPTQFYILRFLLGAFEAGFYPGVILYLTYWYPSQRRARAFGTFMSASAIAGVLGGPLAGWIMTSMAGVNGMHGWQWLFILEGIPSVLAGIFAWFYMTDKPEQARWLSDDEKRVLQDALKRDNAALGERGHDWRTLFANPKVWLLIAIFFCLLCANSTLTFWIPTIIKDVGFTTPMAVGWIAAVAYLCGAAGMILNGAHSDRRNEVRWHFSGAALVGGGAMAVLAVLLGAQVLSPVIALLAMTAALVGTMSAIPVFWQLPNRYLAGSAAAVGVALINSVANLAGFGAPYVMGLIKNTTGKLTSGLYLVAVIEVLAAALVLVGIRKLGGKHGKQGA</sequence>
<feature type="transmembrane region" description="Helical" evidence="6">
    <location>
        <begin position="425"/>
        <end position="447"/>
    </location>
</feature>
<reference evidence="8 9" key="1">
    <citation type="journal article" date="2011" name="J. Bacteriol.">
        <title>Complete genome sequence of the type strain Cupriavidus necator N-1.</title>
        <authorList>
            <person name="Poehlein A."/>
            <person name="Kusian B."/>
            <person name="Friedrich B."/>
            <person name="Daniel R."/>
            <person name="Bowien B."/>
        </authorList>
    </citation>
    <scope>NUCLEOTIDE SEQUENCE [LARGE SCALE GENOMIC DNA]</scope>
    <source>
        <strain evidence="9">ATCC 43291 / DSM 13513 / CCUG 52238 / LMG 8453 / N-1</strain>
    </source>
</reference>
<evidence type="ECO:0000256" key="4">
    <source>
        <dbReference type="ARBA" id="ARBA00022989"/>
    </source>
</evidence>
<dbReference type="SUPFAM" id="SSF103473">
    <property type="entry name" value="MFS general substrate transporter"/>
    <property type="match status" value="1"/>
</dbReference>
<feature type="transmembrane region" description="Helical" evidence="6">
    <location>
        <begin position="459"/>
        <end position="479"/>
    </location>
</feature>
<dbReference type="FunFam" id="1.20.1250.20:FF:000018">
    <property type="entry name" value="MFS transporter permease"/>
    <property type="match status" value="1"/>
</dbReference>
<evidence type="ECO:0000256" key="3">
    <source>
        <dbReference type="ARBA" id="ARBA00022692"/>
    </source>
</evidence>
<feature type="transmembrane region" description="Helical" evidence="6">
    <location>
        <begin position="196"/>
        <end position="219"/>
    </location>
</feature>
<dbReference type="Proteomes" id="UP000006798">
    <property type="component" value="Chromosome 2"/>
</dbReference>
<keyword evidence="3 6" id="KW-0812">Transmembrane</keyword>
<dbReference type="Pfam" id="PF07690">
    <property type="entry name" value="MFS_1"/>
    <property type="match status" value="1"/>
</dbReference>
<feature type="transmembrane region" description="Helical" evidence="6">
    <location>
        <begin position="366"/>
        <end position="386"/>
    </location>
</feature>
<feature type="transmembrane region" description="Helical" evidence="6">
    <location>
        <begin position="392"/>
        <end position="413"/>
    </location>
</feature>
<evidence type="ECO:0000313" key="8">
    <source>
        <dbReference type="EMBL" id="AEI79921.1"/>
    </source>
</evidence>
<dbReference type="PROSITE" id="PS50850">
    <property type="entry name" value="MFS"/>
    <property type="match status" value="1"/>
</dbReference>
<evidence type="ECO:0000256" key="6">
    <source>
        <dbReference type="SAM" id="Phobius"/>
    </source>
</evidence>
<gene>
    <name evidence="8" type="ordered locus">CNE_2c09500</name>
</gene>
<name>F8GT83_CUPNN</name>
<dbReference type="PANTHER" id="PTHR43791:SF36">
    <property type="entry name" value="TRANSPORTER, PUTATIVE (AFU_ORTHOLOGUE AFUA_6G08340)-RELATED"/>
    <property type="match status" value="1"/>
</dbReference>
<dbReference type="HOGENOM" id="CLU_001265_0_0_4"/>
<dbReference type="InterPro" id="IPR020846">
    <property type="entry name" value="MFS_dom"/>
</dbReference>
<dbReference type="CDD" id="cd17319">
    <property type="entry name" value="MFS_ExuT_GudP_like"/>
    <property type="match status" value="1"/>
</dbReference>
<feature type="transmembrane region" description="Helical" evidence="6">
    <location>
        <begin position="231"/>
        <end position="253"/>
    </location>
</feature>
<organism evidence="8 9">
    <name type="scientific">Cupriavidus necator (strain ATCC 43291 / DSM 13513 / CCUG 52238 / LMG 8453 / N-1)</name>
    <name type="common">Ralstonia eutropha</name>
    <dbReference type="NCBI Taxonomy" id="1042878"/>
    <lineage>
        <taxon>Bacteria</taxon>
        <taxon>Pseudomonadati</taxon>
        <taxon>Pseudomonadota</taxon>
        <taxon>Betaproteobacteria</taxon>
        <taxon>Burkholderiales</taxon>
        <taxon>Burkholderiaceae</taxon>
        <taxon>Cupriavidus</taxon>
    </lineage>
</organism>
<dbReference type="InterPro" id="IPR011701">
    <property type="entry name" value="MFS"/>
</dbReference>
<keyword evidence="5 6" id="KW-0472">Membrane</keyword>
<evidence type="ECO:0000259" key="7">
    <source>
        <dbReference type="PROSITE" id="PS50850"/>
    </source>
</evidence>
<protein>
    <submittedName>
        <fullName evidence="8">Major facilitator superfamily MFS ACS family</fullName>
    </submittedName>
</protein>
<dbReference type="PANTHER" id="PTHR43791">
    <property type="entry name" value="PERMEASE-RELATED"/>
    <property type="match status" value="1"/>
</dbReference>
<comment type="subcellular location">
    <subcellularLocation>
        <location evidence="1">Membrane</location>
        <topology evidence="1">Multi-pass membrane protein</topology>
    </subcellularLocation>
</comment>
<accession>F8GT83</accession>